<proteinExistence type="inferred from homology"/>
<evidence type="ECO:0000256" key="2">
    <source>
        <dbReference type="ARBA" id="ARBA00010617"/>
    </source>
</evidence>
<dbReference type="Pfam" id="PF00067">
    <property type="entry name" value="p450"/>
    <property type="match status" value="1"/>
</dbReference>
<dbReference type="PANTHER" id="PTHR24282">
    <property type="entry name" value="CYTOCHROME P450 FAMILY MEMBER"/>
    <property type="match status" value="1"/>
</dbReference>
<dbReference type="AlphaFoldDB" id="A0A5J4ZPF9"/>
<organism evidence="11 12">
    <name type="scientific">Nyssa sinensis</name>
    <dbReference type="NCBI Taxonomy" id="561372"/>
    <lineage>
        <taxon>Eukaryota</taxon>
        <taxon>Viridiplantae</taxon>
        <taxon>Streptophyta</taxon>
        <taxon>Embryophyta</taxon>
        <taxon>Tracheophyta</taxon>
        <taxon>Spermatophyta</taxon>
        <taxon>Magnoliopsida</taxon>
        <taxon>eudicotyledons</taxon>
        <taxon>Gunneridae</taxon>
        <taxon>Pentapetalae</taxon>
        <taxon>asterids</taxon>
        <taxon>Cornales</taxon>
        <taxon>Nyssaceae</taxon>
        <taxon>Nyssa</taxon>
    </lineage>
</organism>
<protein>
    <recommendedName>
        <fullName evidence="13">Cytochrome P450</fullName>
    </recommendedName>
</protein>
<evidence type="ECO:0000256" key="4">
    <source>
        <dbReference type="ARBA" id="ARBA00022692"/>
    </source>
</evidence>
<keyword evidence="12" id="KW-1185">Reference proteome</keyword>
<keyword evidence="10" id="KW-0472">Membrane</keyword>
<evidence type="ECO:0000256" key="5">
    <source>
        <dbReference type="ARBA" id="ARBA00022723"/>
    </source>
</evidence>
<evidence type="ECO:0000256" key="9">
    <source>
        <dbReference type="ARBA" id="ARBA00023033"/>
    </source>
</evidence>
<dbReference type="OrthoDB" id="1470350at2759"/>
<dbReference type="GO" id="GO:0020037">
    <property type="term" value="F:heme binding"/>
    <property type="evidence" value="ECO:0007669"/>
    <property type="project" value="InterPro"/>
</dbReference>
<name>A0A5J4ZPF9_9ASTE</name>
<dbReference type="GO" id="GO:0016020">
    <property type="term" value="C:membrane"/>
    <property type="evidence" value="ECO:0007669"/>
    <property type="project" value="UniProtKB-SubCell"/>
</dbReference>
<evidence type="ECO:0000256" key="6">
    <source>
        <dbReference type="ARBA" id="ARBA00022989"/>
    </source>
</evidence>
<dbReference type="EMBL" id="CM018050">
    <property type="protein sequence ID" value="KAA8518951.1"/>
    <property type="molecule type" value="Genomic_DNA"/>
</dbReference>
<evidence type="ECO:0000256" key="7">
    <source>
        <dbReference type="ARBA" id="ARBA00023002"/>
    </source>
</evidence>
<keyword evidence="6" id="KW-1133">Transmembrane helix</keyword>
<dbReference type="GO" id="GO:0004497">
    <property type="term" value="F:monooxygenase activity"/>
    <property type="evidence" value="ECO:0007669"/>
    <property type="project" value="UniProtKB-KW"/>
</dbReference>
<evidence type="ECO:0000256" key="3">
    <source>
        <dbReference type="ARBA" id="ARBA00022617"/>
    </source>
</evidence>
<evidence type="ECO:0000313" key="12">
    <source>
        <dbReference type="Proteomes" id="UP000325577"/>
    </source>
</evidence>
<dbReference type="InterPro" id="IPR036396">
    <property type="entry name" value="Cyt_P450_sf"/>
</dbReference>
<evidence type="ECO:0000256" key="1">
    <source>
        <dbReference type="ARBA" id="ARBA00004370"/>
    </source>
</evidence>
<keyword evidence="7" id="KW-0560">Oxidoreductase</keyword>
<keyword evidence="5" id="KW-0479">Metal-binding</keyword>
<evidence type="ECO:0000256" key="8">
    <source>
        <dbReference type="ARBA" id="ARBA00023004"/>
    </source>
</evidence>
<accession>A0A5J4ZPF9</accession>
<dbReference type="InterPro" id="IPR050665">
    <property type="entry name" value="Cytochrome_P450_Monooxygen"/>
</dbReference>
<evidence type="ECO:0008006" key="13">
    <source>
        <dbReference type="Google" id="ProtNLM"/>
    </source>
</evidence>
<comment type="subcellular location">
    <subcellularLocation>
        <location evidence="1">Membrane</location>
    </subcellularLocation>
</comment>
<keyword evidence="3" id="KW-0349">Heme</keyword>
<dbReference type="InterPro" id="IPR001128">
    <property type="entry name" value="Cyt_P450"/>
</dbReference>
<keyword evidence="4" id="KW-0812">Transmembrane</keyword>
<dbReference type="GO" id="GO:0005506">
    <property type="term" value="F:iron ion binding"/>
    <property type="evidence" value="ECO:0007669"/>
    <property type="project" value="InterPro"/>
</dbReference>
<reference evidence="11 12" key="1">
    <citation type="submission" date="2019-09" db="EMBL/GenBank/DDBJ databases">
        <title>A chromosome-level genome assembly of the Chinese tupelo Nyssa sinensis.</title>
        <authorList>
            <person name="Yang X."/>
            <person name="Kang M."/>
            <person name="Yang Y."/>
            <person name="Xiong H."/>
            <person name="Wang M."/>
            <person name="Zhang Z."/>
            <person name="Wang Z."/>
            <person name="Wu H."/>
            <person name="Ma T."/>
            <person name="Liu J."/>
            <person name="Xi Z."/>
        </authorList>
    </citation>
    <scope>NUCLEOTIDE SEQUENCE [LARGE SCALE GENOMIC DNA]</scope>
    <source>
        <strain evidence="11">J267</strain>
        <tissue evidence="11">Leaf</tissue>
    </source>
</reference>
<gene>
    <name evidence="11" type="ORF">F0562_016275</name>
</gene>
<dbReference type="Proteomes" id="UP000325577">
    <property type="component" value="Linkage Group LG7"/>
</dbReference>
<evidence type="ECO:0000313" key="11">
    <source>
        <dbReference type="EMBL" id="KAA8518951.1"/>
    </source>
</evidence>
<keyword evidence="9" id="KW-0503">Monooxygenase</keyword>
<evidence type="ECO:0000256" key="10">
    <source>
        <dbReference type="ARBA" id="ARBA00023136"/>
    </source>
</evidence>
<dbReference type="SUPFAM" id="SSF48264">
    <property type="entry name" value="Cytochrome P450"/>
    <property type="match status" value="1"/>
</dbReference>
<dbReference type="PANTHER" id="PTHR24282:SF148">
    <property type="entry name" value="CYTOCHROME P450 72A15-LIKE"/>
    <property type="match status" value="1"/>
</dbReference>
<sequence>MEGFIFKALVFSSVFLILYCVKRVVYTIWWRPKTLERHLKLQGIRGTSYKLLYGDMKEIKRSMKEAWSKPMSLNHLIVPRVFPFFHEMVQKYGKISVSWIETRPRLIIADPEIMRLVLADRNGHFQKPPLNPLVDLLTLGVSTLEGEKWANRRRLITPAFHHQKLQGMVQAFSTSCCNLIDRWKKLVTPHGSHELDITPEFQSFSGDVIARTGFGSSYEEGKKIFELQKEQAVLVIEASQAIYIPGLRFVPTKKNKRRYELDNEIKSILRDMIHKKEQAMRNGESGGDDLLGLLLQYCRKPR</sequence>
<keyword evidence="8" id="KW-0408">Iron</keyword>
<comment type="similarity">
    <text evidence="2">Belongs to the cytochrome P450 family.</text>
</comment>
<dbReference type="GO" id="GO:0016705">
    <property type="term" value="F:oxidoreductase activity, acting on paired donors, with incorporation or reduction of molecular oxygen"/>
    <property type="evidence" value="ECO:0007669"/>
    <property type="project" value="InterPro"/>
</dbReference>
<dbReference type="Gene3D" id="1.10.630.10">
    <property type="entry name" value="Cytochrome P450"/>
    <property type="match status" value="1"/>
</dbReference>